<evidence type="ECO:0000256" key="4">
    <source>
        <dbReference type="ARBA" id="ARBA00023180"/>
    </source>
</evidence>
<dbReference type="Proteomes" id="UP000466442">
    <property type="component" value="Unassembled WGS sequence"/>
</dbReference>
<name>A0A8S9X5C0_APOLU</name>
<evidence type="ECO:0000313" key="8">
    <source>
        <dbReference type="EMBL" id="KAF6203679.1"/>
    </source>
</evidence>
<feature type="transmembrane region" description="Helical" evidence="6">
    <location>
        <begin position="478"/>
        <end position="500"/>
    </location>
</feature>
<dbReference type="OrthoDB" id="6846267at2759"/>
<keyword evidence="6" id="KW-1133">Transmembrane helix</keyword>
<comment type="similarity">
    <text evidence="1 5">Belongs to the type-B carboxylesterase/lipase family.</text>
</comment>
<evidence type="ECO:0000256" key="3">
    <source>
        <dbReference type="ARBA" id="ARBA00022801"/>
    </source>
</evidence>
<dbReference type="GO" id="GO:0052689">
    <property type="term" value="F:carboxylic ester hydrolase activity"/>
    <property type="evidence" value="ECO:0007669"/>
    <property type="project" value="UniProtKB-KW"/>
</dbReference>
<dbReference type="Gene3D" id="3.40.50.1820">
    <property type="entry name" value="alpha/beta hydrolase"/>
    <property type="match status" value="1"/>
</dbReference>
<keyword evidence="6" id="KW-0472">Membrane</keyword>
<evidence type="ECO:0000256" key="6">
    <source>
        <dbReference type="SAM" id="Phobius"/>
    </source>
</evidence>
<keyword evidence="9" id="KW-1185">Reference proteome</keyword>
<reference evidence="8" key="1">
    <citation type="journal article" date="2021" name="Mol. Ecol. Resour.">
        <title>Apolygus lucorum genome provides insights into omnivorousness and mesophyll feeding.</title>
        <authorList>
            <person name="Liu Y."/>
            <person name="Liu H."/>
            <person name="Wang H."/>
            <person name="Huang T."/>
            <person name="Liu B."/>
            <person name="Yang B."/>
            <person name="Yin L."/>
            <person name="Li B."/>
            <person name="Zhang Y."/>
            <person name="Zhang S."/>
            <person name="Jiang F."/>
            <person name="Zhang X."/>
            <person name="Ren Y."/>
            <person name="Wang B."/>
            <person name="Wang S."/>
            <person name="Lu Y."/>
            <person name="Wu K."/>
            <person name="Fan W."/>
            <person name="Wang G."/>
        </authorList>
    </citation>
    <scope>NUCLEOTIDE SEQUENCE</scope>
    <source>
        <strain evidence="8">12Hb</strain>
    </source>
</reference>
<dbReference type="Pfam" id="PF00135">
    <property type="entry name" value="COesterase"/>
    <property type="match status" value="1"/>
</dbReference>
<evidence type="ECO:0000256" key="2">
    <source>
        <dbReference type="ARBA" id="ARBA00022487"/>
    </source>
</evidence>
<accession>A0A8S9X5C0</accession>
<evidence type="ECO:0000313" key="9">
    <source>
        <dbReference type="Proteomes" id="UP000466442"/>
    </source>
</evidence>
<keyword evidence="6" id="KW-0812">Transmembrane</keyword>
<feature type="domain" description="Carboxylesterase type B" evidence="7">
    <location>
        <begin position="9"/>
        <end position="389"/>
    </location>
</feature>
<sequence length="540" mass="60154">MLSTLLGEDKLDVIFLIHGGSFQEGFGYRHGPAYLLDEKNVVLVTLNYRLGILGFLSLQDDVLPGNMGLKDQLLGLKWVKTNIAAFGGDPNKVTLVGCSAGGASVHFHVLSSQSKGLFQKAVALSGTALNPWAVDRNPRAKTLRISAALDCPTDDSQAIVECLRERPADLVTRQAELFVEYLVYDFMPVLPVIEKPHEAAFITKSPEEIIRSGLANDVPFLVSYTDDDALFASAEIFTNSSAIEELNANWDDLLPMLLSYRVSEENKHQVAQSIKHFYLAGKTIREAPRELTKLFTERALSIGIKETAKLHAEYYKSPVYSYIFTHTGGERISDMYNHSDIYRGGAVHMDDLLYIFNTESVILKRTGDPREDEMSKTMIEILLKFIKESPVTGWRTVQSGLPHLVYLEVSGPDPNSNTFKTLTDDSAELFWKSLPIEENRDIPSLSEPTANRTVESGCARNCAAIFILSCHHLHYASYNWLCLFHCIALAAIAALIVSLVHGGIGLHLLFVDYKQAFDSIDKEKLRKNSVPDKLTRLARI</sequence>
<evidence type="ECO:0000256" key="1">
    <source>
        <dbReference type="ARBA" id="ARBA00005964"/>
    </source>
</evidence>
<dbReference type="InterPro" id="IPR019826">
    <property type="entry name" value="Carboxylesterase_B_AS"/>
</dbReference>
<proteinExistence type="inferred from homology"/>
<gene>
    <name evidence="8" type="ORF">GE061_002012</name>
</gene>
<protein>
    <recommendedName>
        <fullName evidence="5">Carboxylic ester hydrolase</fullName>
        <ecNumber evidence="5">3.1.1.-</ecNumber>
    </recommendedName>
</protein>
<dbReference type="EMBL" id="WIXP02000010">
    <property type="protein sequence ID" value="KAF6203679.1"/>
    <property type="molecule type" value="Genomic_DNA"/>
</dbReference>
<organism evidence="8 9">
    <name type="scientific">Apolygus lucorum</name>
    <name type="common">Small green plant bug</name>
    <name type="synonym">Lygocoris lucorum</name>
    <dbReference type="NCBI Taxonomy" id="248454"/>
    <lineage>
        <taxon>Eukaryota</taxon>
        <taxon>Metazoa</taxon>
        <taxon>Ecdysozoa</taxon>
        <taxon>Arthropoda</taxon>
        <taxon>Hexapoda</taxon>
        <taxon>Insecta</taxon>
        <taxon>Pterygota</taxon>
        <taxon>Neoptera</taxon>
        <taxon>Paraneoptera</taxon>
        <taxon>Hemiptera</taxon>
        <taxon>Heteroptera</taxon>
        <taxon>Panheteroptera</taxon>
        <taxon>Cimicomorpha</taxon>
        <taxon>Miridae</taxon>
        <taxon>Mirini</taxon>
        <taxon>Apolygus</taxon>
    </lineage>
</organism>
<dbReference type="EC" id="3.1.1.-" evidence="5"/>
<dbReference type="InterPro" id="IPR029058">
    <property type="entry name" value="AB_hydrolase_fold"/>
</dbReference>
<evidence type="ECO:0000256" key="5">
    <source>
        <dbReference type="RuleBase" id="RU361235"/>
    </source>
</evidence>
<keyword evidence="2" id="KW-0719">Serine esterase</keyword>
<dbReference type="PANTHER" id="PTHR43142">
    <property type="entry name" value="CARBOXYLIC ESTER HYDROLASE"/>
    <property type="match status" value="1"/>
</dbReference>
<dbReference type="InterPro" id="IPR002018">
    <property type="entry name" value="CarbesteraseB"/>
</dbReference>
<comment type="caution">
    <text evidence="8">The sequence shown here is derived from an EMBL/GenBank/DDBJ whole genome shotgun (WGS) entry which is preliminary data.</text>
</comment>
<evidence type="ECO:0000259" key="7">
    <source>
        <dbReference type="Pfam" id="PF00135"/>
    </source>
</evidence>
<dbReference type="PROSITE" id="PS00122">
    <property type="entry name" value="CARBOXYLESTERASE_B_1"/>
    <property type="match status" value="1"/>
</dbReference>
<keyword evidence="4" id="KW-0325">Glycoprotein</keyword>
<keyword evidence="3 5" id="KW-0378">Hydrolase</keyword>
<dbReference type="SUPFAM" id="SSF53474">
    <property type="entry name" value="alpha/beta-Hydrolases"/>
    <property type="match status" value="1"/>
</dbReference>
<dbReference type="PANTHER" id="PTHR43142:SF1">
    <property type="entry name" value="CARBOXYLIC ESTER HYDROLASE"/>
    <property type="match status" value="1"/>
</dbReference>
<dbReference type="AlphaFoldDB" id="A0A8S9X5C0"/>